<sequence length="261" mass="28110">MTAIVVVIGGSDPYAGGGIQTDLMTMQAHNVFGISVLTSIVTNVNGRFEIHGVAEEIVKAQLDSLTDIHFSAIKIGLIVTKAQVDLIADFLTEHPQIPVVLDPVFALKETDERQNESLASYVMERLAMMSTVCTPNLSEARALVQEKQPETKSDLTQLAKQLVERYHIPMCVKGGARFLDREAVDVLATLQTSHTYTLPLSTKQTTNGAGCAFASAIAANLAVGASLAKAVEQAKQFVYESITQGIYVNETFASIWPKGGI</sequence>
<evidence type="ECO:0000256" key="5">
    <source>
        <dbReference type="ARBA" id="ARBA00022741"/>
    </source>
</evidence>
<dbReference type="RefSeq" id="WP_016185906.1">
    <property type="nucleotide sequence ID" value="NZ_ASWO01000005.1"/>
</dbReference>
<gene>
    <name evidence="15" type="ORF">I573_01221</name>
</gene>
<evidence type="ECO:0000256" key="12">
    <source>
        <dbReference type="ARBA" id="ARBA00042531"/>
    </source>
</evidence>
<keyword evidence="4" id="KW-0479">Metal-binding</keyword>
<comment type="similarity">
    <text evidence="1">Belongs to the ThiD family.</text>
</comment>
<dbReference type="OrthoDB" id="9810880at2"/>
<dbReference type="GO" id="GO:0046872">
    <property type="term" value="F:metal ion binding"/>
    <property type="evidence" value="ECO:0007669"/>
    <property type="project" value="UniProtKB-KW"/>
</dbReference>
<dbReference type="eggNOG" id="COG0351">
    <property type="taxonomic scope" value="Bacteria"/>
</dbReference>
<keyword evidence="6 15" id="KW-0418">Kinase</keyword>
<dbReference type="PANTHER" id="PTHR20858:SF19">
    <property type="entry name" value="PYRIDOXINE KINASE"/>
    <property type="match status" value="1"/>
</dbReference>
<evidence type="ECO:0000313" key="15">
    <source>
        <dbReference type="EMBL" id="EOT83500.1"/>
    </source>
</evidence>
<keyword evidence="5" id="KW-0547">Nucleotide-binding</keyword>
<comment type="catalytic activity">
    <reaction evidence="13">
        <text>pyridoxal + ATP = pyridoxal 5'-phosphate + ADP + H(+)</text>
        <dbReference type="Rhea" id="RHEA:10224"/>
        <dbReference type="ChEBI" id="CHEBI:15378"/>
        <dbReference type="ChEBI" id="CHEBI:17310"/>
        <dbReference type="ChEBI" id="CHEBI:30616"/>
        <dbReference type="ChEBI" id="CHEBI:456216"/>
        <dbReference type="ChEBI" id="CHEBI:597326"/>
        <dbReference type="EC" id="2.7.1.35"/>
    </reaction>
</comment>
<evidence type="ECO:0000256" key="10">
    <source>
        <dbReference type="ARBA" id="ARBA00042348"/>
    </source>
</evidence>
<dbReference type="GO" id="GO:0005524">
    <property type="term" value="F:ATP binding"/>
    <property type="evidence" value="ECO:0007669"/>
    <property type="project" value="UniProtKB-KW"/>
</dbReference>
<dbReference type="AlphaFoldDB" id="S0NZZ9"/>
<evidence type="ECO:0000256" key="8">
    <source>
        <dbReference type="ARBA" id="ARBA00022842"/>
    </source>
</evidence>
<evidence type="ECO:0000313" key="16">
    <source>
        <dbReference type="Proteomes" id="UP000015961"/>
    </source>
</evidence>
<evidence type="ECO:0000256" key="6">
    <source>
        <dbReference type="ARBA" id="ARBA00022777"/>
    </source>
</evidence>
<dbReference type="GO" id="GO:0009228">
    <property type="term" value="P:thiamine biosynthetic process"/>
    <property type="evidence" value="ECO:0007669"/>
    <property type="project" value="InterPro"/>
</dbReference>
<evidence type="ECO:0000256" key="7">
    <source>
        <dbReference type="ARBA" id="ARBA00022840"/>
    </source>
</evidence>
<evidence type="ECO:0000256" key="4">
    <source>
        <dbReference type="ARBA" id="ARBA00022723"/>
    </source>
</evidence>
<evidence type="ECO:0000256" key="1">
    <source>
        <dbReference type="ARBA" id="ARBA00009879"/>
    </source>
</evidence>
<evidence type="ECO:0000256" key="3">
    <source>
        <dbReference type="ARBA" id="ARBA00022679"/>
    </source>
</evidence>
<dbReference type="Gene3D" id="3.40.1190.20">
    <property type="match status" value="1"/>
</dbReference>
<accession>S0NZZ9</accession>
<dbReference type="CDD" id="cd01169">
    <property type="entry name" value="HMPP_kinase"/>
    <property type="match status" value="1"/>
</dbReference>
<protein>
    <recommendedName>
        <fullName evidence="2">pyridoxal kinase</fullName>
        <ecNumber evidence="2">2.7.1.35</ecNumber>
    </recommendedName>
    <alternativeName>
        <fullName evidence="10">PN/PL/PM kinase</fullName>
    </alternativeName>
    <alternativeName>
        <fullName evidence="11">Pyridoxal kinase</fullName>
    </alternativeName>
    <alternativeName>
        <fullName evidence="9">Pyridoxamine kinase</fullName>
    </alternativeName>
    <alternativeName>
        <fullName evidence="12">Vitamin B6 kinase</fullName>
    </alternativeName>
</protein>
<evidence type="ECO:0000256" key="11">
    <source>
        <dbReference type="ARBA" id="ARBA00042396"/>
    </source>
</evidence>
<keyword evidence="7" id="KW-0067">ATP-binding</keyword>
<dbReference type="GO" id="GO:0005829">
    <property type="term" value="C:cytosol"/>
    <property type="evidence" value="ECO:0007669"/>
    <property type="project" value="TreeGrafter"/>
</dbReference>
<keyword evidence="16" id="KW-1185">Reference proteome</keyword>
<organism evidence="15 16">
    <name type="scientific">Enterococcus sulfureus ATCC 49903</name>
    <dbReference type="NCBI Taxonomy" id="1140003"/>
    <lineage>
        <taxon>Bacteria</taxon>
        <taxon>Bacillati</taxon>
        <taxon>Bacillota</taxon>
        <taxon>Bacilli</taxon>
        <taxon>Lactobacillales</taxon>
        <taxon>Enterococcaceae</taxon>
        <taxon>Enterococcus</taxon>
    </lineage>
</organism>
<dbReference type="EMBL" id="ASWO01000005">
    <property type="protein sequence ID" value="EOT83500.1"/>
    <property type="molecule type" value="Genomic_DNA"/>
</dbReference>
<dbReference type="SUPFAM" id="SSF53613">
    <property type="entry name" value="Ribokinase-like"/>
    <property type="match status" value="1"/>
</dbReference>
<dbReference type="Proteomes" id="UP000015961">
    <property type="component" value="Unassembled WGS sequence"/>
</dbReference>
<comment type="caution">
    <text evidence="15">The sequence shown here is derived from an EMBL/GenBank/DDBJ whole genome shotgun (WGS) entry which is preliminary data.</text>
</comment>
<dbReference type="GO" id="GO:0008478">
    <property type="term" value="F:pyridoxal kinase activity"/>
    <property type="evidence" value="ECO:0007669"/>
    <property type="project" value="UniProtKB-EC"/>
</dbReference>
<keyword evidence="3" id="KW-0808">Transferase</keyword>
<evidence type="ECO:0000256" key="13">
    <source>
        <dbReference type="ARBA" id="ARBA00049293"/>
    </source>
</evidence>
<dbReference type="PATRIC" id="fig|1140003.3.peg.1411"/>
<feature type="domain" description="Pyridoxamine kinase/Phosphomethylpyrimidine kinase" evidence="14">
    <location>
        <begin position="12"/>
        <end position="252"/>
    </location>
</feature>
<dbReference type="GO" id="GO:0008972">
    <property type="term" value="F:phosphomethylpyrimidine kinase activity"/>
    <property type="evidence" value="ECO:0007669"/>
    <property type="project" value="InterPro"/>
</dbReference>
<name>S0NZZ9_9ENTE</name>
<dbReference type="Pfam" id="PF08543">
    <property type="entry name" value="Phos_pyr_kin"/>
    <property type="match status" value="1"/>
</dbReference>
<dbReference type="GO" id="GO:0008902">
    <property type="term" value="F:hydroxymethylpyrimidine kinase activity"/>
    <property type="evidence" value="ECO:0007669"/>
    <property type="project" value="TreeGrafter"/>
</dbReference>
<dbReference type="InterPro" id="IPR029056">
    <property type="entry name" value="Ribokinase-like"/>
</dbReference>
<reference evidence="15 16" key="1">
    <citation type="submission" date="2013-03" db="EMBL/GenBank/DDBJ databases">
        <title>The Genome Sequence of Enterococcus sulfureus ATCC_49903 (PacBio/Illumina hybrid assembly).</title>
        <authorList>
            <consortium name="The Broad Institute Genomics Platform"/>
            <consortium name="The Broad Institute Genome Sequencing Center for Infectious Disease"/>
            <person name="Earl A."/>
            <person name="Russ C."/>
            <person name="Gilmore M."/>
            <person name="Surin D."/>
            <person name="Walker B."/>
            <person name="Young S."/>
            <person name="Zeng Q."/>
            <person name="Gargeya S."/>
            <person name="Fitzgerald M."/>
            <person name="Haas B."/>
            <person name="Abouelleil A."/>
            <person name="Allen A.W."/>
            <person name="Alvarado L."/>
            <person name="Arachchi H.M."/>
            <person name="Berlin A.M."/>
            <person name="Chapman S.B."/>
            <person name="Gainer-Dewar J."/>
            <person name="Goldberg J."/>
            <person name="Griggs A."/>
            <person name="Gujja S."/>
            <person name="Hansen M."/>
            <person name="Howarth C."/>
            <person name="Imamovic A."/>
            <person name="Ireland A."/>
            <person name="Larimer J."/>
            <person name="McCowan C."/>
            <person name="Murphy C."/>
            <person name="Pearson M."/>
            <person name="Poon T.W."/>
            <person name="Priest M."/>
            <person name="Roberts A."/>
            <person name="Saif S."/>
            <person name="Shea T."/>
            <person name="Sisk P."/>
            <person name="Sykes S."/>
            <person name="Wortman J."/>
            <person name="Nusbaum C."/>
            <person name="Birren B."/>
        </authorList>
    </citation>
    <scope>NUCLEOTIDE SEQUENCE [LARGE SCALE GENOMIC DNA]</scope>
    <source>
        <strain evidence="15 16">ATCC 49903</strain>
    </source>
</reference>
<dbReference type="PANTHER" id="PTHR20858">
    <property type="entry name" value="PHOSPHOMETHYLPYRIMIDINE KINASE"/>
    <property type="match status" value="1"/>
</dbReference>
<evidence type="ECO:0000259" key="14">
    <source>
        <dbReference type="Pfam" id="PF08543"/>
    </source>
</evidence>
<keyword evidence="8" id="KW-0460">Magnesium</keyword>
<dbReference type="InterPro" id="IPR004399">
    <property type="entry name" value="HMP/HMP-P_kinase_dom"/>
</dbReference>
<evidence type="ECO:0000256" key="9">
    <source>
        <dbReference type="ARBA" id="ARBA00042307"/>
    </source>
</evidence>
<dbReference type="InterPro" id="IPR013749">
    <property type="entry name" value="PM/HMP-P_kinase-1"/>
</dbReference>
<dbReference type="EC" id="2.7.1.35" evidence="2"/>
<dbReference type="STRING" id="1140003.OMY_01459"/>
<evidence type="ECO:0000256" key="2">
    <source>
        <dbReference type="ARBA" id="ARBA00012104"/>
    </source>
</evidence>
<proteinExistence type="inferred from homology"/>